<gene>
    <name evidence="2" type="ORF">PREVCOP_06914</name>
</gene>
<accession>D1PI34</accession>
<reference evidence="2" key="1">
    <citation type="submission" date="2009-11" db="EMBL/GenBank/DDBJ databases">
        <authorList>
            <person name="Weinstock G."/>
            <person name="Sodergren E."/>
            <person name="Clifton S."/>
            <person name="Fulton L."/>
            <person name="Fulton B."/>
            <person name="Courtney L."/>
            <person name="Fronick C."/>
            <person name="Harrison M."/>
            <person name="Strong C."/>
            <person name="Farmer C."/>
            <person name="Delahaunty K."/>
            <person name="Markovic C."/>
            <person name="Hall O."/>
            <person name="Minx P."/>
            <person name="Tomlinson C."/>
            <person name="Mitreva M."/>
            <person name="Nelson J."/>
            <person name="Hou S."/>
            <person name="Wollam A."/>
            <person name="Pepin K.H."/>
            <person name="Johnson M."/>
            <person name="Bhonagiri V."/>
            <person name="Nash W.E."/>
            <person name="Warren W."/>
            <person name="Chinwalla A."/>
            <person name="Mardis E.R."/>
            <person name="Wilson R.K."/>
        </authorList>
    </citation>
    <scope>NUCLEOTIDE SEQUENCE [LARGE SCALE GENOMIC DNA]</scope>
    <source>
        <strain evidence="2">DSM 18205</strain>
    </source>
</reference>
<evidence type="ECO:0000313" key="3">
    <source>
        <dbReference type="Proteomes" id="UP000004477"/>
    </source>
</evidence>
<dbReference type="HOGENOM" id="CLU_3193160_0_0_10"/>
<feature type="region of interest" description="Disordered" evidence="1">
    <location>
        <begin position="26"/>
        <end position="45"/>
    </location>
</feature>
<dbReference type="Proteomes" id="UP000004477">
    <property type="component" value="Unassembled WGS sequence"/>
</dbReference>
<name>D1PI34_9BACT</name>
<organism evidence="2 3">
    <name type="scientific">Segatella copri DSM 18205</name>
    <dbReference type="NCBI Taxonomy" id="537011"/>
    <lineage>
        <taxon>Bacteria</taxon>
        <taxon>Pseudomonadati</taxon>
        <taxon>Bacteroidota</taxon>
        <taxon>Bacteroidia</taxon>
        <taxon>Bacteroidales</taxon>
        <taxon>Prevotellaceae</taxon>
        <taxon>Segatella</taxon>
    </lineage>
</organism>
<evidence type="ECO:0000256" key="1">
    <source>
        <dbReference type="SAM" id="MobiDB-lite"/>
    </source>
</evidence>
<dbReference type="AlphaFoldDB" id="D1PI34"/>
<keyword evidence="3" id="KW-1185">Reference proteome</keyword>
<sequence>GKSLEKVAGKGRMFISARKYKKDEMVSDYSDSSVSSRNRIKRKEL</sequence>
<protein>
    <submittedName>
        <fullName evidence="2">Uncharacterized protein</fullName>
    </submittedName>
</protein>
<dbReference type="PaxDb" id="537011-PREVCOP_06914"/>
<comment type="caution">
    <text evidence="2">The sequence shown here is derived from an EMBL/GenBank/DDBJ whole genome shotgun (WGS) entry which is preliminary data.</text>
</comment>
<dbReference type="EMBL" id="ACBX02000072">
    <property type="protein sequence ID" value="EFB33639.1"/>
    <property type="molecule type" value="Genomic_DNA"/>
</dbReference>
<feature type="non-terminal residue" evidence="2">
    <location>
        <position position="1"/>
    </location>
</feature>
<feature type="compositionally biased region" description="Low complexity" evidence="1">
    <location>
        <begin position="27"/>
        <end position="36"/>
    </location>
</feature>
<evidence type="ECO:0000313" key="2">
    <source>
        <dbReference type="EMBL" id="EFB33639.1"/>
    </source>
</evidence>
<proteinExistence type="predicted"/>